<dbReference type="InterPro" id="IPR001194">
    <property type="entry name" value="cDENN_dom"/>
</dbReference>
<feature type="domain" description="UDENN" evidence="4">
    <location>
        <begin position="199"/>
        <end position="692"/>
    </location>
</feature>
<evidence type="ECO:0000259" key="4">
    <source>
        <dbReference type="PROSITE" id="PS50211"/>
    </source>
</evidence>
<dbReference type="SMART" id="SM00801">
    <property type="entry name" value="dDENN"/>
    <property type="match status" value="1"/>
</dbReference>
<keyword evidence="7" id="KW-1185">Reference proteome</keyword>
<dbReference type="FunCoup" id="A8XBD9">
    <property type="interactions" value="2480"/>
</dbReference>
<feature type="compositionally biased region" description="Low complexity" evidence="3">
    <location>
        <begin position="1121"/>
        <end position="1137"/>
    </location>
</feature>
<reference evidence="6 7" key="2">
    <citation type="journal article" date="2011" name="PLoS Genet.">
        <title>Caenorhabditis briggsae recombinant inbred line genotypes reveal inter-strain incompatibility and the evolution of recombination.</title>
        <authorList>
            <person name="Ross J.A."/>
            <person name="Koboldt D.C."/>
            <person name="Staisch J.E."/>
            <person name="Chamberlin H.M."/>
            <person name="Gupta B.P."/>
            <person name="Miller R.D."/>
            <person name="Baird S.E."/>
            <person name="Haag E.S."/>
        </authorList>
    </citation>
    <scope>NUCLEOTIDE SEQUENCE [LARGE SCALE GENOMIC DNA]</scope>
    <source>
        <strain evidence="6 7">AF16</strain>
    </source>
</reference>
<evidence type="ECO:0000256" key="3">
    <source>
        <dbReference type="SAM" id="MobiDB-lite"/>
    </source>
</evidence>
<feature type="compositionally biased region" description="Basic and acidic residues" evidence="3">
    <location>
        <begin position="1025"/>
        <end position="1035"/>
    </location>
</feature>
<protein>
    <submittedName>
        <fullName evidence="6">Protein CBG10547</fullName>
    </submittedName>
</protein>
<evidence type="ECO:0000313" key="7">
    <source>
        <dbReference type="Proteomes" id="UP000008549"/>
    </source>
</evidence>
<feature type="region of interest" description="Disordered" evidence="3">
    <location>
        <begin position="1121"/>
        <end position="1144"/>
    </location>
</feature>
<dbReference type="HOGENOM" id="CLU_003074_0_0_1"/>
<feature type="compositionally biased region" description="Basic and acidic residues" evidence="3">
    <location>
        <begin position="1239"/>
        <end position="1249"/>
    </location>
</feature>
<feature type="repeat" description="PPR" evidence="2">
    <location>
        <begin position="905"/>
        <end position="939"/>
    </location>
</feature>
<evidence type="ECO:0000256" key="2">
    <source>
        <dbReference type="PROSITE-ProRule" id="PRU00708"/>
    </source>
</evidence>
<dbReference type="eggNOG" id="KOG2127">
    <property type="taxonomic scope" value="Eukaryota"/>
</dbReference>
<dbReference type="Pfam" id="PF02141">
    <property type="entry name" value="DENN"/>
    <property type="match status" value="1"/>
</dbReference>
<dbReference type="Gene3D" id="3.40.50.11500">
    <property type="match status" value="1"/>
</dbReference>
<dbReference type="PANTHER" id="PTHR12296">
    <property type="entry name" value="DENN DOMAIN-CONTAINING PROTEIN 4"/>
    <property type="match status" value="1"/>
</dbReference>
<gene>
    <name evidence="8" type="primary">denn-4</name>
    <name evidence="6 8" type="ORF">CBG10547</name>
    <name evidence="6" type="ORF">CBG_10547</name>
</gene>
<feature type="compositionally biased region" description="Basic and acidic residues" evidence="3">
    <location>
        <begin position="1054"/>
        <end position="1065"/>
    </location>
</feature>
<dbReference type="SMART" id="SM00799">
    <property type="entry name" value="DENN"/>
    <property type="match status" value="1"/>
</dbReference>
<dbReference type="InParanoid" id="A8XBD9"/>
<dbReference type="Gene3D" id="2.100.10.50">
    <property type="match status" value="1"/>
</dbReference>
<dbReference type="Pfam" id="PF03455">
    <property type="entry name" value="dDENN"/>
    <property type="match status" value="1"/>
</dbReference>
<feature type="domain" description="MABP" evidence="5">
    <location>
        <begin position="49"/>
        <end position="207"/>
    </location>
</feature>
<dbReference type="Pfam" id="PF03456">
    <property type="entry name" value="uDENN"/>
    <property type="match status" value="1"/>
</dbReference>
<sequence length="1592" mass="180631">MSSAAGLPGAHDERRLFEHFVIAGLADNKPLERLTPSSEECGLRNTQPLAPITDIAVIFPSLGEKPPDGFEVIETTTLGYPADLNHGSIMAQKSCFLCFRRGYHKAPLVDIGILDEGRGDKPMVDSNVVQTTPFGRSANVNNASQGIFLTYRRAPPNSSQSQFVVTDIKVILANKGEIPPHTYYKITKNLNKGLVGSDVFICYKKSQGTAKRLAYKPAVLDYFPRSDYSEEMEDFKLAQNVAMFCLPMGALIECWPTKCAPPDRSFSTFVLTDEIFSKNFFVFQNGTKFYGSAVTFYEKYTKELTEDQLENLDLRCGGELEHEGGTVGDSNSNNDPAEMIEISIFLFNFPYFQVLFYKNISICLISRFPFFNSFKRFLYFLHRMSYTPDCTHPVPIERYISHLMYEVSFPTPRRPRVFMQLGAENISFDSHDDSQLPLNGAQLLDTLKYLGSDNLMYLMLLALLEQKILIHSLRPWMLAAVAESVCALMFPFHWQCPYIPQCPLGLAGVLHAPLPFIAGVDSRYFELYEDPPDDVTCFDLDTSTISFSSVRANFKISMLPKKPAKQLKTTLEDVFAKLQQLDYSSNEGKTEGGFIPVDQDLKKQQKRREYENAIHDAFLKFIASIMKGYQAFLRPIKSAPASAHATDTGNLFDLDGFLRSRDRSSADFYKRFSETQSFMRFIEERSFVSDKNTYNAFFDDCIIKLTSAVEDGRDINEIQLLEPDTSHSHTTLIGQLINYSDTKSFLNFFLFQKFQVFIPAPEPFVNQETGEEMQFVYGEFPTKMNSGYFQLDRLEKSGKDGEKRSGGKFEFLKNSKNSEKCDFSEASRCSAVRTKPETRSSLLAATNAVKTNPLHWSKTLLFYSYTLWFMQLDSLLTAAPNKKKILRLAFNVLDRMEKTEIFPLDQVCYRILIELCGKYNQPEMAVKVMRAMQRAGLEQNAVTYGIYHRAVMDATWPTPARTRAIKMWTILKIVVTGAEAMRKWANVERRPLSEERPKTPSEEGVVTEITVDYQITSYPLEDTEEQQKERNEQKKSSISSEIMDPLGAMGGLEALERDKTRDQRSKSLGKIGMSPSRAKFFADHATLPFSNENTPKSDKKAEKSGWFKGIANSPMFKMIKSTTFDSSPKPTSTDSSDAGSITSGASPSFHSVVNHFKKGYDDVMPSRFRLGVSTLLNKSVGAMGSGMIYSDDKGASLENPFFVNNKDPAYILDSGSPCCLLREEYWMREVYLQLKRSRERMEKGQKTDSEDVTTSESLPFSSKSPGKLEVILCTATHCPSCQTMVYDEEIMAGWKVDDQNLNTICPHCSGNVQGATDAVASPENLESVFAPRLKVRMRWIEEMRNSWYQPGGLQESRNTTPEKTPPPSETCLEVAFVSPLVLRRELETILTSDKDAMKNESIRTTHPVVFWNLIYYLRRLSLPSHVFSWISERHHIRCVFDIPTAHDDARMPLYFFNPNHDGDPIFGNYNRKILRQTEDGKETKRYASWKLVTDSVNKNMLFKAVQELVNSSRLVKNGSVHVGAHFPIFRDIQFASIDLFGRALLRDALDSQYDSESNKLPPKIKEILPLQDHPLSHVTRACRKVFMPLDLF</sequence>
<dbReference type="STRING" id="6238.A8XBD9"/>
<dbReference type="GO" id="GO:0031410">
    <property type="term" value="C:cytoplasmic vesicle"/>
    <property type="evidence" value="ECO:0000318"/>
    <property type="project" value="GO_Central"/>
</dbReference>
<organism evidence="6 7">
    <name type="scientific">Caenorhabditis briggsae</name>
    <dbReference type="NCBI Taxonomy" id="6238"/>
    <lineage>
        <taxon>Eukaryota</taxon>
        <taxon>Metazoa</taxon>
        <taxon>Ecdysozoa</taxon>
        <taxon>Nematoda</taxon>
        <taxon>Chromadorea</taxon>
        <taxon>Rhabditida</taxon>
        <taxon>Rhabditina</taxon>
        <taxon>Rhabditomorpha</taxon>
        <taxon>Rhabditoidea</taxon>
        <taxon>Rhabditidae</taxon>
        <taxon>Peloderinae</taxon>
        <taxon>Caenorhabditis</taxon>
    </lineage>
</organism>
<dbReference type="NCBIfam" id="TIGR00756">
    <property type="entry name" value="PPR"/>
    <property type="match status" value="1"/>
</dbReference>
<dbReference type="Gene3D" id="1.25.40.10">
    <property type="entry name" value="Tetratricopeptide repeat domain"/>
    <property type="match status" value="1"/>
</dbReference>
<dbReference type="GO" id="GO:0032483">
    <property type="term" value="P:regulation of Rab protein signal transduction"/>
    <property type="evidence" value="ECO:0000318"/>
    <property type="project" value="GO_Central"/>
</dbReference>
<dbReference type="InterPro" id="IPR023341">
    <property type="entry name" value="MABP"/>
</dbReference>
<dbReference type="InterPro" id="IPR037516">
    <property type="entry name" value="Tripartite_DENN"/>
</dbReference>
<dbReference type="InterPro" id="IPR005112">
    <property type="entry name" value="dDENN_dom"/>
</dbReference>
<evidence type="ECO:0000259" key="5">
    <source>
        <dbReference type="PROSITE" id="PS51498"/>
    </source>
</evidence>
<dbReference type="Proteomes" id="UP000008549">
    <property type="component" value="Unassembled WGS sequence"/>
</dbReference>
<dbReference type="GO" id="GO:0005085">
    <property type="term" value="F:guanyl-nucleotide exchange factor activity"/>
    <property type="evidence" value="ECO:0007669"/>
    <property type="project" value="UniProtKB-KW"/>
</dbReference>
<keyword evidence="1" id="KW-0344">Guanine-nucleotide releasing factor</keyword>
<evidence type="ECO:0000313" key="6">
    <source>
        <dbReference type="EMBL" id="CAP29954.2"/>
    </source>
</evidence>
<dbReference type="InterPro" id="IPR043153">
    <property type="entry name" value="DENN_C"/>
</dbReference>
<feature type="region of interest" description="Disordered" evidence="3">
    <location>
        <begin position="1238"/>
        <end position="1260"/>
    </location>
</feature>
<dbReference type="PANTHER" id="PTHR12296:SF30">
    <property type="entry name" value="DENN DOMAIN-CONTAINING PROTEIN CRAG"/>
    <property type="match status" value="1"/>
</dbReference>
<reference evidence="6 7" key="1">
    <citation type="journal article" date="2003" name="PLoS Biol.">
        <title>The genome sequence of Caenorhabditis briggsae: a platform for comparative genomics.</title>
        <authorList>
            <person name="Stein L.D."/>
            <person name="Bao Z."/>
            <person name="Blasiar D."/>
            <person name="Blumenthal T."/>
            <person name="Brent M.R."/>
            <person name="Chen N."/>
            <person name="Chinwalla A."/>
            <person name="Clarke L."/>
            <person name="Clee C."/>
            <person name="Coghlan A."/>
            <person name="Coulson A."/>
            <person name="D'Eustachio P."/>
            <person name="Fitch D.H."/>
            <person name="Fulton L.A."/>
            <person name="Fulton R.E."/>
            <person name="Griffiths-Jones S."/>
            <person name="Harris T.W."/>
            <person name="Hillier L.W."/>
            <person name="Kamath R."/>
            <person name="Kuwabara P.E."/>
            <person name="Mardis E.R."/>
            <person name="Marra M.A."/>
            <person name="Miner T.L."/>
            <person name="Minx P."/>
            <person name="Mullikin J.C."/>
            <person name="Plumb R.W."/>
            <person name="Rogers J."/>
            <person name="Schein J.E."/>
            <person name="Sohrmann M."/>
            <person name="Spieth J."/>
            <person name="Stajich J.E."/>
            <person name="Wei C."/>
            <person name="Willey D."/>
            <person name="Wilson R.K."/>
            <person name="Durbin R."/>
            <person name="Waterston R.H."/>
        </authorList>
    </citation>
    <scope>NUCLEOTIDE SEQUENCE [LARGE SCALE GENOMIC DNA]</scope>
    <source>
        <strain evidence="6 7">AF16</strain>
    </source>
</reference>
<proteinExistence type="predicted"/>
<dbReference type="PROSITE" id="PS50211">
    <property type="entry name" value="DENN"/>
    <property type="match status" value="1"/>
</dbReference>
<dbReference type="InterPro" id="IPR051696">
    <property type="entry name" value="DENN_Domain_GEFs"/>
</dbReference>
<dbReference type="PROSITE" id="PS51498">
    <property type="entry name" value="MABP"/>
    <property type="match status" value="1"/>
</dbReference>
<dbReference type="OMA" id="YRRAPPN"/>
<accession>A8XBD9</accession>
<dbReference type="SMART" id="SM00800">
    <property type="entry name" value="uDENN"/>
    <property type="match status" value="1"/>
</dbReference>
<dbReference type="InterPro" id="IPR002885">
    <property type="entry name" value="PPR_rpt"/>
</dbReference>
<dbReference type="PROSITE" id="PS51375">
    <property type="entry name" value="PPR"/>
    <property type="match status" value="1"/>
</dbReference>
<evidence type="ECO:0000256" key="1">
    <source>
        <dbReference type="ARBA" id="ARBA00022658"/>
    </source>
</evidence>
<feature type="region of interest" description="Disordered" evidence="3">
    <location>
        <begin position="1017"/>
        <end position="1073"/>
    </location>
</feature>
<name>A8XBD9_CAEBR</name>
<dbReference type="EMBL" id="HE601209">
    <property type="protein sequence ID" value="CAP29954.2"/>
    <property type="molecule type" value="Genomic_DNA"/>
</dbReference>
<dbReference type="WormBase" id="CBG10547a">
    <property type="protein sequence ID" value="CBP41099"/>
    <property type="gene ID" value="WBGene00031911"/>
    <property type="gene designation" value="Cbr-denn-4"/>
</dbReference>
<evidence type="ECO:0000313" key="8">
    <source>
        <dbReference type="WormBase" id="CBG10547a"/>
    </source>
</evidence>
<dbReference type="InterPro" id="IPR005113">
    <property type="entry name" value="uDENN_dom"/>
</dbReference>
<dbReference type="InterPro" id="IPR011990">
    <property type="entry name" value="TPR-like_helical_dom_sf"/>
</dbReference>